<dbReference type="Gene3D" id="1.10.1780.10">
    <property type="entry name" value="Clp, N-terminal domain"/>
    <property type="match status" value="2"/>
</dbReference>
<protein>
    <submittedName>
        <fullName evidence="4">Clp protease N-terminal domain-containing protein</fullName>
    </submittedName>
</protein>
<dbReference type="InterPro" id="IPR036628">
    <property type="entry name" value="Clp_N_dom_sf"/>
</dbReference>
<dbReference type="InterPro" id="IPR004176">
    <property type="entry name" value="Clp_R_N"/>
</dbReference>
<dbReference type="SUPFAM" id="SSF81923">
    <property type="entry name" value="Double Clp-N motif"/>
    <property type="match status" value="1"/>
</dbReference>
<feature type="domain" description="Clp R" evidence="3">
    <location>
        <begin position="340"/>
        <end position="410"/>
    </location>
</feature>
<organism evidence="4">
    <name type="scientific">Streptomyces sp. NBC_00180</name>
    <dbReference type="NCBI Taxonomy" id="2903632"/>
    <lineage>
        <taxon>Bacteria</taxon>
        <taxon>Bacillati</taxon>
        <taxon>Actinomycetota</taxon>
        <taxon>Actinomycetes</taxon>
        <taxon>Kitasatosporales</taxon>
        <taxon>Streptomycetaceae</taxon>
        <taxon>Streptomyces</taxon>
    </lineage>
</organism>
<sequence length="410" mass="42012">MDQRASAAVRNGATDVAGTTVEFECDVVDLFVAALRGALKQEAAVVGTENLLAALVMGDTDAGAAIAPGMRKAGSLSGLIAGRGGRGWVSDDGDEDAGATVAAGADDDEVTAAWREAHWRLGPAKRGPAADVARELPGMTGALRRCLLLALAAARAEGTVPVRCRHVARALLDLPESRAREALVLQKLDLAAAATALDALDASAPAETELPESRGVTLLRRAGTLGRSGNRLTRALTSWTSGAGVYGSPIVFAVTVEAVRQAVRCGRSAAEPVDLLLGILALDRSLAVAGRPLPEDLAAANSAAALLRRHGVRQDSLTRSAMERTPTAPADSASASDRDAGQVRLSDSAERAKAVAQLTAVEHGSPSVGTVHLLAALVEAEGTEVVRLLSAASRVDVAALRAELPRRAGA</sequence>
<evidence type="ECO:0000256" key="1">
    <source>
        <dbReference type="PROSITE-ProRule" id="PRU01251"/>
    </source>
</evidence>
<name>A0AAU1HXV4_9ACTN</name>
<keyword evidence="4" id="KW-0645">Protease</keyword>
<evidence type="ECO:0000313" key="4">
    <source>
        <dbReference type="EMBL" id="WTP87278.1"/>
    </source>
</evidence>
<dbReference type="AlphaFoldDB" id="A0AAU1HXV4"/>
<keyword evidence="1" id="KW-0677">Repeat</keyword>
<reference evidence="4" key="1">
    <citation type="submission" date="2022-10" db="EMBL/GenBank/DDBJ databases">
        <title>The complete genomes of actinobacterial strains from the NBC collection.</title>
        <authorList>
            <person name="Joergensen T.S."/>
            <person name="Alvarez Arevalo M."/>
            <person name="Sterndorff E.B."/>
            <person name="Faurdal D."/>
            <person name="Vuksanovic O."/>
            <person name="Mourched A.-S."/>
            <person name="Charusanti P."/>
            <person name="Shaw S."/>
            <person name="Blin K."/>
            <person name="Weber T."/>
        </authorList>
    </citation>
    <scope>NUCLEOTIDE SEQUENCE</scope>
    <source>
        <strain evidence="4">NBC 00180</strain>
    </source>
</reference>
<keyword evidence="4" id="KW-0378">Hydrolase</keyword>
<dbReference type="EMBL" id="CP108140">
    <property type="protein sequence ID" value="WTP87278.1"/>
    <property type="molecule type" value="Genomic_DNA"/>
</dbReference>
<evidence type="ECO:0000256" key="2">
    <source>
        <dbReference type="SAM" id="MobiDB-lite"/>
    </source>
</evidence>
<feature type="compositionally biased region" description="Low complexity" evidence="2">
    <location>
        <begin position="324"/>
        <end position="335"/>
    </location>
</feature>
<gene>
    <name evidence="4" type="ORF">OG477_18710</name>
</gene>
<dbReference type="GO" id="GO:0006508">
    <property type="term" value="P:proteolysis"/>
    <property type="evidence" value="ECO:0007669"/>
    <property type="project" value="UniProtKB-KW"/>
</dbReference>
<proteinExistence type="predicted"/>
<dbReference type="PROSITE" id="PS51903">
    <property type="entry name" value="CLP_R"/>
    <property type="match status" value="1"/>
</dbReference>
<dbReference type="GO" id="GO:0008233">
    <property type="term" value="F:peptidase activity"/>
    <property type="evidence" value="ECO:0007669"/>
    <property type="project" value="UniProtKB-KW"/>
</dbReference>
<feature type="compositionally biased region" description="Basic and acidic residues" evidence="2">
    <location>
        <begin position="336"/>
        <end position="346"/>
    </location>
</feature>
<evidence type="ECO:0000259" key="3">
    <source>
        <dbReference type="PROSITE" id="PS51903"/>
    </source>
</evidence>
<feature type="region of interest" description="Disordered" evidence="2">
    <location>
        <begin position="315"/>
        <end position="346"/>
    </location>
</feature>
<accession>A0AAU1HXV4</accession>